<organism evidence="2 3">
    <name type="scientific">Limulus polyphemus</name>
    <name type="common">Atlantic horseshoe crab</name>
    <dbReference type="NCBI Taxonomy" id="6850"/>
    <lineage>
        <taxon>Eukaryota</taxon>
        <taxon>Metazoa</taxon>
        <taxon>Ecdysozoa</taxon>
        <taxon>Arthropoda</taxon>
        <taxon>Chelicerata</taxon>
        <taxon>Merostomata</taxon>
        <taxon>Xiphosura</taxon>
        <taxon>Limulidae</taxon>
        <taxon>Limulus</taxon>
    </lineage>
</organism>
<name>A0ABM1BGE0_LIMPO</name>
<dbReference type="Proteomes" id="UP000694941">
    <property type="component" value="Unplaced"/>
</dbReference>
<dbReference type="PANTHER" id="PTHR14549">
    <property type="entry name" value="TRANSMEMBRANE PROTEIN 223"/>
    <property type="match status" value="1"/>
</dbReference>
<feature type="transmembrane region" description="Helical" evidence="1">
    <location>
        <begin position="185"/>
        <end position="209"/>
    </location>
</feature>
<keyword evidence="2" id="KW-1185">Reference proteome</keyword>
<evidence type="ECO:0000313" key="3">
    <source>
        <dbReference type="RefSeq" id="XP_013781471.1"/>
    </source>
</evidence>
<reference evidence="3" key="1">
    <citation type="submission" date="2025-08" db="UniProtKB">
        <authorList>
            <consortium name="RefSeq"/>
        </authorList>
    </citation>
    <scope>IDENTIFICATION</scope>
    <source>
        <tissue evidence="3">Muscle</tissue>
    </source>
</reference>
<keyword evidence="1" id="KW-1133">Transmembrane helix</keyword>
<dbReference type="InterPro" id="IPR026100">
    <property type="entry name" value="Tmem223"/>
</dbReference>
<dbReference type="Pfam" id="PF06979">
    <property type="entry name" value="TMEM70"/>
    <property type="match status" value="1"/>
</dbReference>
<dbReference type="InterPro" id="IPR045325">
    <property type="entry name" value="TMEM70/TMEM186/TMEM223"/>
</dbReference>
<evidence type="ECO:0000313" key="2">
    <source>
        <dbReference type="Proteomes" id="UP000694941"/>
    </source>
</evidence>
<sequence>MITFCQKIIYLPLPSSFSVLFSRNTNMVARNPKIIYRPNNTGIGTIRKNSYSISNAKFMDNGAKNVLVLSNTTRNVFTFKEKCRRSISYTKTSIKFAPNKLLPFEVETNISKDVILFKNEKSVFFKLLSFFGIIQFVFWMYLGHFSFTNLRDISQSDVEKQIGKQKNEPRGLSFWKKINLGENKYRYGITLLCFSVGYLIAVGTSLYTLRSVRYLILLRGGEMARLVTYTPFGGNRIIDVSLRDLSCQQARDQATSFLSLKVRNRWMFFLVDKRGIFLNPKLFDSTVGLYRTLK</sequence>
<dbReference type="GeneID" id="106465782"/>
<protein>
    <submittedName>
        <fullName evidence="3">Transmembrane protein 223-like</fullName>
    </submittedName>
</protein>
<gene>
    <name evidence="3" type="primary">LOC106465782</name>
</gene>
<keyword evidence="1" id="KW-0812">Transmembrane</keyword>
<dbReference type="PANTHER" id="PTHR14549:SF2">
    <property type="entry name" value="TRANSMEMBRANE PROTEIN 223"/>
    <property type="match status" value="1"/>
</dbReference>
<feature type="transmembrane region" description="Helical" evidence="1">
    <location>
        <begin position="123"/>
        <end position="142"/>
    </location>
</feature>
<accession>A0ABM1BGE0</accession>
<keyword evidence="1" id="KW-0472">Membrane</keyword>
<proteinExistence type="predicted"/>
<dbReference type="RefSeq" id="XP_013781471.1">
    <property type="nucleotide sequence ID" value="XM_013926017.2"/>
</dbReference>
<evidence type="ECO:0000256" key="1">
    <source>
        <dbReference type="SAM" id="Phobius"/>
    </source>
</evidence>